<comment type="caution">
    <text evidence="2">The sequence shown here is derived from an EMBL/GenBank/DDBJ whole genome shotgun (WGS) entry which is preliminary data.</text>
</comment>
<feature type="transmembrane region" description="Helical" evidence="1">
    <location>
        <begin position="12"/>
        <end position="33"/>
    </location>
</feature>
<proteinExistence type="predicted"/>
<dbReference type="EMBL" id="LBTA01000022">
    <property type="protein sequence ID" value="KKQ32345.1"/>
    <property type="molecule type" value="Genomic_DNA"/>
</dbReference>
<organism evidence="2 3">
    <name type="scientific">Candidatus Nomurabacteria bacterium GW2011_GWA1_37_20</name>
    <dbReference type="NCBI Taxonomy" id="1618729"/>
    <lineage>
        <taxon>Bacteria</taxon>
        <taxon>Candidatus Nomuraibacteriota</taxon>
    </lineage>
</organism>
<keyword evidence="1" id="KW-0472">Membrane</keyword>
<name>A0A0G0H1D6_9BACT</name>
<evidence type="ECO:0000313" key="3">
    <source>
        <dbReference type="Proteomes" id="UP000034701"/>
    </source>
</evidence>
<protein>
    <submittedName>
        <fullName evidence="2">Uncharacterized protein</fullName>
    </submittedName>
</protein>
<evidence type="ECO:0000256" key="1">
    <source>
        <dbReference type="SAM" id="Phobius"/>
    </source>
</evidence>
<dbReference type="Proteomes" id="UP000034701">
    <property type="component" value="Unassembled WGS sequence"/>
</dbReference>
<keyword evidence="1" id="KW-0812">Transmembrane</keyword>
<sequence>MGIYSIKNKKQLFLPILSFAILSALISGGNLFGGGKFPISWAPDKIEKDQFIGTSQVINATFKSAKELENVKFWFTPRLSKYSRVEPETIAKIEKDKEYNISIIVSIPSDFKIRKHEKDDFKDSLKSYLGQDFGEKEYNRDLKNQEEFFKEFHPDKIRGLLFVAEEKQTKWPNFIKQKRTVRKIYPLPLRIAINVKKATTQDTIEPFEIDSDPTKVVVSEGVKFLVNEIVILLKDEAKLVDAIQIAGLVDGVITGFIPQPQIYKIEISTATAAELNNKIQIIKNSNNPLIIEVVQNLIGEPIK</sequence>
<accession>A0A0G0H1D6</accession>
<gene>
    <name evidence="2" type="ORF">US45_C0022G0004</name>
</gene>
<evidence type="ECO:0000313" key="2">
    <source>
        <dbReference type="EMBL" id="KKQ32345.1"/>
    </source>
</evidence>
<reference evidence="2 3" key="1">
    <citation type="journal article" date="2015" name="Nature">
        <title>rRNA introns, odd ribosomes, and small enigmatic genomes across a large radiation of phyla.</title>
        <authorList>
            <person name="Brown C.T."/>
            <person name="Hug L.A."/>
            <person name="Thomas B.C."/>
            <person name="Sharon I."/>
            <person name="Castelle C.J."/>
            <person name="Singh A."/>
            <person name="Wilkins M.J."/>
            <person name="Williams K.H."/>
            <person name="Banfield J.F."/>
        </authorList>
    </citation>
    <scope>NUCLEOTIDE SEQUENCE [LARGE SCALE GENOMIC DNA]</scope>
</reference>
<dbReference type="AlphaFoldDB" id="A0A0G0H1D6"/>
<keyword evidence="1" id="KW-1133">Transmembrane helix</keyword>